<gene>
    <name evidence="17" type="ORF">CAL24_05755</name>
</gene>
<evidence type="ECO:0000256" key="10">
    <source>
        <dbReference type="ARBA" id="ARBA00023235"/>
    </source>
</evidence>
<accession>A0A261W179</accession>
<dbReference type="GO" id="GO:0006635">
    <property type="term" value="P:fatty acid beta-oxidation"/>
    <property type="evidence" value="ECO:0007669"/>
    <property type="project" value="UniProtKB-UniPathway"/>
</dbReference>
<feature type="domain" description="3-hydroxyacyl-CoA dehydrogenase C-terminal" evidence="15">
    <location>
        <begin position="477"/>
        <end position="570"/>
    </location>
</feature>
<reference evidence="18" key="1">
    <citation type="submission" date="2017-05" db="EMBL/GenBank/DDBJ databases">
        <title>Complete and WGS of Bordetella genogroups.</title>
        <authorList>
            <person name="Spilker T."/>
            <person name="Lipuma J."/>
        </authorList>
    </citation>
    <scope>NUCLEOTIDE SEQUENCE [LARGE SCALE GENOMIC DNA]</scope>
    <source>
        <strain evidence="18">AU8256</strain>
    </source>
</reference>
<evidence type="ECO:0000256" key="8">
    <source>
        <dbReference type="ARBA" id="ARBA00023098"/>
    </source>
</evidence>
<keyword evidence="11" id="KW-0456">Lyase</keyword>
<dbReference type="Pfam" id="PF00378">
    <property type="entry name" value="ECH_1"/>
    <property type="match status" value="1"/>
</dbReference>
<evidence type="ECO:0000256" key="1">
    <source>
        <dbReference type="ARBA" id="ARBA00004275"/>
    </source>
</evidence>
<evidence type="ECO:0000256" key="2">
    <source>
        <dbReference type="ARBA" id="ARBA00005005"/>
    </source>
</evidence>
<dbReference type="SUPFAM" id="SSF48179">
    <property type="entry name" value="6-phosphogluconate dehydrogenase C-terminal domain-like"/>
    <property type="match status" value="2"/>
</dbReference>
<name>A0A261W179_9BORD</name>
<sequence length="696" mass="74637">MPTIHTEMRAQGSVALLTLDHPPVNSLGAATRQELHAAVDAALADPQVVAVVLAGAGKLFCGGAEIREFNTPQSTREPTLRDIVRQFERAGKPIVAAIHGMALGGGLELALGCHYRVAGHDAMLGLPEVKLGILPGGGGTQRLPRAIGVARALDMIVTGDPVDARTAAQWGLVDAVFEDDLVARAVDYARRQAGAALDQRVLGARRAAPPADASVYARARALGERRYRGCVAPATCVDCVEQAAASDIDAGLAYERRRFVELVEGGQSRAQRHLFFAERQAQKLPAEWRGDLAFATVGVVGAGTMGGGIAMSLANAGIDVVLVERDAAALERGWATIQKNYAATVAKGRLTGAERDARLGRIRRSLDMAELADADLVIEAAFEDMAVKLDLFRALDRACKPQAVLASNTSRLDIDALADATGRPERVLGTHFFSPANVMRLVEVVRGRRTGGAVIASVFRLARRIGKLPVLVGVCDGFVGNRMVSPYTREAHFLLEEGASPQQVDGALQRFGFAMGPLRMADMAGLDISWAARKRLAPTRPAHLRYSRVADSLCEQGRLGQKTGAGFYLYAPGSRDPLPDPEVDALIARCAREDGIARRDISDAEIVQRTVYALVNEGAKILEEGIAARASDIDVIYANGYGFPIHRGGPMFYASQVGLPEVLQTIERFHREHGELWTPAPLLRRLAQEGRDFDAA</sequence>
<dbReference type="Gene3D" id="1.10.1040.50">
    <property type="match status" value="1"/>
</dbReference>
<evidence type="ECO:0000256" key="11">
    <source>
        <dbReference type="ARBA" id="ARBA00023239"/>
    </source>
</evidence>
<evidence type="ECO:0000313" key="18">
    <source>
        <dbReference type="Proteomes" id="UP000215633"/>
    </source>
</evidence>
<dbReference type="Proteomes" id="UP000215633">
    <property type="component" value="Unassembled WGS sequence"/>
</dbReference>
<evidence type="ECO:0000256" key="13">
    <source>
        <dbReference type="ARBA" id="ARBA00049556"/>
    </source>
</evidence>
<organism evidence="17 18">
    <name type="scientific">Bordetella genomosp. 2</name>
    <dbReference type="NCBI Taxonomy" id="1983456"/>
    <lineage>
        <taxon>Bacteria</taxon>
        <taxon>Pseudomonadati</taxon>
        <taxon>Pseudomonadota</taxon>
        <taxon>Betaproteobacteria</taxon>
        <taxon>Burkholderiales</taxon>
        <taxon>Alcaligenaceae</taxon>
        <taxon>Bordetella</taxon>
    </lineage>
</organism>
<comment type="catalytic activity">
    <reaction evidence="13">
        <text>a (3S)-3-hydroxyacyl-CoA + NAD(+) = a 3-oxoacyl-CoA + NADH + H(+)</text>
        <dbReference type="Rhea" id="RHEA:22432"/>
        <dbReference type="ChEBI" id="CHEBI:15378"/>
        <dbReference type="ChEBI" id="CHEBI:57318"/>
        <dbReference type="ChEBI" id="CHEBI:57540"/>
        <dbReference type="ChEBI" id="CHEBI:57945"/>
        <dbReference type="ChEBI" id="CHEBI:90726"/>
        <dbReference type="EC" id="1.1.1.35"/>
    </reaction>
</comment>
<dbReference type="EMBL" id="NEVT01000003">
    <property type="protein sequence ID" value="OZI80104.1"/>
    <property type="molecule type" value="Genomic_DNA"/>
</dbReference>
<dbReference type="InterPro" id="IPR006176">
    <property type="entry name" value="3-OHacyl-CoA_DH_NAD-bd"/>
</dbReference>
<dbReference type="InterPro" id="IPR029045">
    <property type="entry name" value="ClpP/crotonase-like_dom_sf"/>
</dbReference>
<dbReference type="PANTHER" id="PTHR23309:SF51">
    <property type="entry name" value="3-HYDROXYACYL-COA DEHYDROGENASE-RELATED"/>
    <property type="match status" value="1"/>
</dbReference>
<evidence type="ECO:0000256" key="5">
    <source>
        <dbReference type="ARBA" id="ARBA00022963"/>
    </source>
</evidence>
<evidence type="ECO:0000256" key="14">
    <source>
        <dbReference type="RuleBase" id="RU003707"/>
    </source>
</evidence>
<keyword evidence="10" id="KW-0413">Isomerase</keyword>
<dbReference type="GO" id="GO:0070403">
    <property type="term" value="F:NAD+ binding"/>
    <property type="evidence" value="ECO:0007669"/>
    <property type="project" value="InterPro"/>
</dbReference>
<dbReference type="RefSeq" id="WP_094806501.1">
    <property type="nucleotide sequence ID" value="NZ_NEVT01000003.1"/>
</dbReference>
<dbReference type="GO" id="GO:0016853">
    <property type="term" value="F:isomerase activity"/>
    <property type="evidence" value="ECO:0007669"/>
    <property type="project" value="UniProtKB-KW"/>
</dbReference>
<dbReference type="CDD" id="cd06558">
    <property type="entry name" value="crotonase-like"/>
    <property type="match status" value="1"/>
</dbReference>
<dbReference type="UniPathway" id="UPA00659"/>
<feature type="domain" description="3-hydroxyacyl-CoA dehydrogenase C-terminal" evidence="15">
    <location>
        <begin position="606"/>
        <end position="691"/>
    </location>
</feature>
<keyword evidence="4" id="KW-0276">Fatty acid metabolism</keyword>
<evidence type="ECO:0000313" key="17">
    <source>
        <dbReference type="EMBL" id="OZI80104.1"/>
    </source>
</evidence>
<dbReference type="InterPro" id="IPR006108">
    <property type="entry name" value="3HC_DH_C"/>
</dbReference>
<evidence type="ECO:0000256" key="6">
    <source>
        <dbReference type="ARBA" id="ARBA00023002"/>
    </source>
</evidence>
<dbReference type="Gene3D" id="3.90.226.10">
    <property type="entry name" value="2-enoyl-CoA Hydratase, Chain A, domain 1"/>
    <property type="match status" value="1"/>
</dbReference>
<keyword evidence="18" id="KW-1185">Reference proteome</keyword>
<comment type="similarity">
    <text evidence="14">Belongs to the enoyl-CoA hydratase/isomerase family.</text>
</comment>
<dbReference type="GO" id="GO:0003857">
    <property type="term" value="F:(3S)-3-hydroxyacyl-CoA dehydrogenase (NAD+) activity"/>
    <property type="evidence" value="ECO:0007669"/>
    <property type="project" value="UniProtKB-EC"/>
</dbReference>
<evidence type="ECO:0000256" key="9">
    <source>
        <dbReference type="ARBA" id="ARBA00023140"/>
    </source>
</evidence>
<evidence type="ECO:0000259" key="16">
    <source>
        <dbReference type="Pfam" id="PF02737"/>
    </source>
</evidence>
<comment type="subcellular location">
    <subcellularLocation>
        <location evidence="1">Peroxisome</location>
    </subcellularLocation>
</comment>
<keyword evidence="8" id="KW-0443">Lipid metabolism</keyword>
<evidence type="ECO:0000256" key="3">
    <source>
        <dbReference type="ARBA" id="ARBA00008750"/>
    </source>
</evidence>
<keyword evidence="9" id="KW-0576">Peroxisome</keyword>
<dbReference type="Gene3D" id="3.40.50.720">
    <property type="entry name" value="NAD(P)-binding Rossmann-like Domain"/>
    <property type="match status" value="1"/>
</dbReference>
<keyword evidence="12" id="KW-0511">Multifunctional enzyme</keyword>
<dbReference type="Pfam" id="PF02737">
    <property type="entry name" value="3HCDH_N"/>
    <property type="match status" value="1"/>
</dbReference>
<dbReference type="InterPro" id="IPR018376">
    <property type="entry name" value="Enoyl-CoA_hyd/isom_CS"/>
</dbReference>
<comment type="pathway">
    <text evidence="2">Lipid metabolism; fatty acid beta-oxidation.</text>
</comment>
<evidence type="ECO:0000256" key="4">
    <source>
        <dbReference type="ARBA" id="ARBA00022832"/>
    </source>
</evidence>
<dbReference type="InterPro" id="IPR001753">
    <property type="entry name" value="Enoyl-CoA_hydra/iso"/>
</dbReference>
<keyword evidence="7" id="KW-0520">NAD</keyword>
<comment type="similarity">
    <text evidence="3">In the N-terminal section; belongs to the enoyl-CoA hydratase/isomerase family.</text>
</comment>
<dbReference type="AlphaFoldDB" id="A0A261W179"/>
<evidence type="ECO:0000256" key="12">
    <source>
        <dbReference type="ARBA" id="ARBA00023268"/>
    </source>
</evidence>
<dbReference type="GO" id="GO:0004300">
    <property type="term" value="F:enoyl-CoA hydratase activity"/>
    <property type="evidence" value="ECO:0007669"/>
    <property type="project" value="UniProtKB-ARBA"/>
</dbReference>
<evidence type="ECO:0000256" key="7">
    <source>
        <dbReference type="ARBA" id="ARBA00023027"/>
    </source>
</evidence>
<dbReference type="SUPFAM" id="SSF51735">
    <property type="entry name" value="NAD(P)-binding Rossmann-fold domains"/>
    <property type="match status" value="1"/>
</dbReference>
<dbReference type="SUPFAM" id="SSF52096">
    <property type="entry name" value="ClpP/crotonase"/>
    <property type="match status" value="1"/>
</dbReference>
<keyword evidence="5" id="KW-0442">Lipid degradation</keyword>
<keyword evidence="6" id="KW-0560">Oxidoreductase</keyword>
<dbReference type="FunFam" id="1.10.1040.50:FF:000006">
    <property type="entry name" value="Peroxisomal bifunctional enzyme"/>
    <property type="match status" value="1"/>
</dbReference>
<dbReference type="InterPro" id="IPR036291">
    <property type="entry name" value="NAD(P)-bd_dom_sf"/>
</dbReference>
<dbReference type="PANTHER" id="PTHR23309">
    <property type="entry name" value="3-HYDROXYACYL-COA DEHYROGENASE"/>
    <property type="match status" value="1"/>
</dbReference>
<protein>
    <submittedName>
        <fullName evidence="17">3-hydroxyacyl-CoA dehydrogenase</fullName>
    </submittedName>
</protein>
<dbReference type="FunFam" id="3.40.50.720:FF:000009">
    <property type="entry name" value="Fatty oxidation complex, alpha subunit"/>
    <property type="match status" value="1"/>
</dbReference>
<dbReference type="InterPro" id="IPR008927">
    <property type="entry name" value="6-PGluconate_DH-like_C_sf"/>
</dbReference>
<comment type="caution">
    <text evidence="17">The sequence shown here is derived from an EMBL/GenBank/DDBJ whole genome shotgun (WGS) entry which is preliminary data.</text>
</comment>
<proteinExistence type="inferred from homology"/>
<evidence type="ECO:0000259" key="15">
    <source>
        <dbReference type="Pfam" id="PF00725"/>
    </source>
</evidence>
<dbReference type="Pfam" id="PF00725">
    <property type="entry name" value="3HCDH"/>
    <property type="match status" value="2"/>
</dbReference>
<dbReference type="PROSITE" id="PS00166">
    <property type="entry name" value="ENOYL_COA_HYDRATASE"/>
    <property type="match status" value="1"/>
</dbReference>
<feature type="domain" description="3-hydroxyacyl-CoA dehydrogenase NAD binding" evidence="16">
    <location>
        <begin position="296"/>
        <end position="473"/>
    </location>
</feature>